<evidence type="ECO:0000313" key="2">
    <source>
        <dbReference type="EMBL" id="RSH92800.1"/>
    </source>
</evidence>
<gene>
    <name evidence="2" type="ORF">EHS25_008246</name>
</gene>
<evidence type="ECO:0000313" key="3">
    <source>
        <dbReference type="Proteomes" id="UP000279259"/>
    </source>
</evidence>
<dbReference type="AlphaFoldDB" id="A0A427YP24"/>
<dbReference type="Proteomes" id="UP000279259">
    <property type="component" value="Unassembled WGS sequence"/>
</dbReference>
<proteinExistence type="predicted"/>
<dbReference type="EMBL" id="RSCD01000005">
    <property type="protein sequence ID" value="RSH92800.1"/>
    <property type="molecule type" value="Genomic_DNA"/>
</dbReference>
<organism evidence="2 3">
    <name type="scientific">Saitozyma podzolica</name>
    <dbReference type="NCBI Taxonomy" id="1890683"/>
    <lineage>
        <taxon>Eukaryota</taxon>
        <taxon>Fungi</taxon>
        <taxon>Dikarya</taxon>
        <taxon>Basidiomycota</taxon>
        <taxon>Agaricomycotina</taxon>
        <taxon>Tremellomycetes</taxon>
        <taxon>Tremellales</taxon>
        <taxon>Trimorphomycetaceae</taxon>
        <taxon>Saitozyma</taxon>
    </lineage>
</organism>
<keyword evidence="3" id="KW-1185">Reference proteome</keyword>
<protein>
    <submittedName>
        <fullName evidence="2">Uncharacterized protein</fullName>
    </submittedName>
</protein>
<sequence>MYFTASQPRSQRGRDDSSAQDSTSSVPAWWSSGAHAHGQSQVSDNRTGTNNCGTLLAIKLCDGRLLGPKSFSPELFEQAKRCLLEGTVDGIAICGARKVSARVLEIAEGTRASPSEAVPLRDADAWRDDQQYEVKKWWMAKGQVIATSGTVNENALQNAVGQVTRGSRSHYDTDVGCRPHYDTDVVVISRPMTRNLQRYIEDMVSRRRTSSALSVGSVGTVSTTDTDPASDDLYLRRFDGYTAVPEHITLEPLDTVFQDLLCGAEGKRLKSDAGLTSDLEPVTLLSASLAYPVENFVQRRLAGHSTVDRPFLADVT</sequence>
<accession>A0A427YP24</accession>
<comment type="caution">
    <text evidence="2">The sequence shown here is derived from an EMBL/GenBank/DDBJ whole genome shotgun (WGS) entry which is preliminary data.</text>
</comment>
<evidence type="ECO:0000256" key="1">
    <source>
        <dbReference type="SAM" id="MobiDB-lite"/>
    </source>
</evidence>
<name>A0A427YP24_9TREE</name>
<dbReference type="OrthoDB" id="10357947at2759"/>
<reference evidence="2 3" key="1">
    <citation type="submission" date="2018-11" db="EMBL/GenBank/DDBJ databases">
        <title>Genome sequence of Saitozyma podzolica DSM 27192.</title>
        <authorList>
            <person name="Aliyu H."/>
            <person name="Gorte O."/>
            <person name="Ochsenreither K."/>
        </authorList>
    </citation>
    <scope>NUCLEOTIDE SEQUENCE [LARGE SCALE GENOMIC DNA]</scope>
    <source>
        <strain evidence="2 3">DSM 27192</strain>
    </source>
</reference>
<feature type="region of interest" description="Disordered" evidence="1">
    <location>
        <begin position="1"/>
        <end position="46"/>
    </location>
</feature>
<feature type="compositionally biased region" description="Polar residues" evidence="1">
    <location>
        <begin position="1"/>
        <end position="10"/>
    </location>
</feature>